<dbReference type="Gene3D" id="2.30.130.40">
    <property type="entry name" value="LON domain-like"/>
    <property type="match status" value="1"/>
</dbReference>
<evidence type="ECO:0000313" key="2">
    <source>
        <dbReference type="EMBL" id="MUH72460.1"/>
    </source>
</evidence>
<organism evidence="2 3">
    <name type="scientific">Psychrosphaera haliotis</name>
    <dbReference type="NCBI Taxonomy" id="555083"/>
    <lineage>
        <taxon>Bacteria</taxon>
        <taxon>Pseudomonadati</taxon>
        <taxon>Pseudomonadota</taxon>
        <taxon>Gammaproteobacteria</taxon>
        <taxon>Alteromonadales</taxon>
        <taxon>Pseudoalteromonadaceae</taxon>
        <taxon>Psychrosphaera</taxon>
    </lineage>
</organism>
<dbReference type="OrthoDB" id="8558970at2"/>
<reference evidence="2 3" key="1">
    <citation type="submission" date="2019-11" db="EMBL/GenBank/DDBJ databases">
        <title>P. haliotis isolates from Z. marina roots.</title>
        <authorList>
            <person name="Cohen M."/>
            <person name="Jospin G."/>
            <person name="Eisen J.A."/>
            <person name="Coil D.A."/>
        </authorList>
    </citation>
    <scope>NUCLEOTIDE SEQUENCE [LARGE SCALE GENOMIC DNA]</scope>
    <source>
        <strain evidence="2 3">UCD-MCMsp1aY</strain>
    </source>
</reference>
<protein>
    <recommendedName>
        <fullName evidence="1">Lon N-terminal domain-containing protein</fullName>
    </recommendedName>
</protein>
<comment type="caution">
    <text evidence="2">The sequence shown here is derived from an EMBL/GenBank/DDBJ whole genome shotgun (WGS) entry which is preliminary data.</text>
</comment>
<dbReference type="InterPro" id="IPR003111">
    <property type="entry name" value="Lon_prtase_N"/>
</dbReference>
<proteinExistence type="predicted"/>
<name>A0A6N8FBT2_9GAMM</name>
<accession>A0A6N8FBT2</accession>
<dbReference type="InterPro" id="IPR046336">
    <property type="entry name" value="Lon_prtase_N_sf"/>
</dbReference>
<evidence type="ECO:0000313" key="3">
    <source>
        <dbReference type="Proteomes" id="UP000439994"/>
    </source>
</evidence>
<gene>
    <name evidence="2" type="ORF">GNP35_08165</name>
</gene>
<dbReference type="EMBL" id="WOCD01000003">
    <property type="protein sequence ID" value="MUH72460.1"/>
    <property type="molecule type" value="Genomic_DNA"/>
</dbReference>
<dbReference type="Proteomes" id="UP000439994">
    <property type="component" value="Unassembled WGS sequence"/>
</dbReference>
<dbReference type="SUPFAM" id="SSF88697">
    <property type="entry name" value="PUA domain-like"/>
    <property type="match status" value="1"/>
</dbReference>
<dbReference type="InterPro" id="IPR015947">
    <property type="entry name" value="PUA-like_sf"/>
</dbReference>
<keyword evidence="3" id="KW-1185">Reference proteome</keyword>
<feature type="domain" description="Lon N-terminal" evidence="1">
    <location>
        <begin position="3"/>
        <end position="141"/>
    </location>
</feature>
<sequence length="181" mass="20679">MKLALFPLPVFLLPGGVTRLRVFEQRYIRLVQESAGDVGFVIAPIKNLPAIESKAIDCHLNWGSWVKIIDFATGADGLLEIDVQCEAMARIYSFEVESDNLKRADVELYHHWQESIDVKQVQLPINKLTQQLQTVFKVNPELSKIYPETKFDCSGWVCQRWLELLPLKQAEQNLFAQSGFS</sequence>
<dbReference type="Gene3D" id="1.10.4060.10">
    <property type="entry name" value="BPP1347 like domain"/>
    <property type="match status" value="1"/>
</dbReference>
<dbReference type="RefSeq" id="WP_155695638.1">
    <property type="nucleotide sequence ID" value="NZ_WOCD01000003.1"/>
</dbReference>
<dbReference type="Pfam" id="PF02190">
    <property type="entry name" value="LON_substr_bdg"/>
    <property type="match status" value="1"/>
</dbReference>
<dbReference type="AlphaFoldDB" id="A0A6N8FBT2"/>
<evidence type="ECO:0000259" key="1">
    <source>
        <dbReference type="Pfam" id="PF02190"/>
    </source>
</evidence>